<organism evidence="1 2">
    <name type="scientific">Planktothrix serta PCC 8927</name>
    <dbReference type="NCBI Taxonomy" id="671068"/>
    <lineage>
        <taxon>Bacteria</taxon>
        <taxon>Bacillati</taxon>
        <taxon>Cyanobacteriota</taxon>
        <taxon>Cyanophyceae</taxon>
        <taxon>Oscillatoriophycideae</taxon>
        <taxon>Oscillatoriales</taxon>
        <taxon>Microcoleaceae</taxon>
        <taxon>Planktothrix</taxon>
    </lineage>
</organism>
<gene>
    <name evidence="1" type="ORF">PL8927_600217</name>
</gene>
<evidence type="ECO:0000313" key="1">
    <source>
        <dbReference type="EMBL" id="VXD18013.1"/>
    </source>
</evidence>
<evidence type="ECO:0000313" key="2">
    <source>
        <dbReference type="Proteomes" id="UP000184550"/>
    </source>
</evidence>
<comment type="caution">
    <text evidence="1">The sequence shown here is derived from an EMBL/GenBank/DDBJ whole genome shotgun (WGS) entry which is preliminary data.</text>
</comment>
<protein>
    <submittedName>
        <fullName evidence="1">Uncharacterized protein</fullName>
    </submittedName>
</protein>
<reference evidence="1" key="1">
    <citation type="submission" date="2019-10" db="EMBL/GenBank/DDBJ databases">
        <authorList>
            <consortium name="Genoscope - CEA"/>
            <person name="William W."/>
        </authorList>
    </citation>
    <scope>NUCLEOTIDE SEQUENCE [LARGE SCALE GENOMIC DNA]</scope>
    <source>
        <strain evidence="1">BBR_PRJEB10992</strain>
    </source>
</reference>
<sequence>MLILLIVFQLILTKIKAIAQFYREVANITTPKPSFFSRGGFPETSIQKSDSTPCENKYLNFYIIL</sequence>
<keyword evidence="2" id="KW-1185">Reference proteome</keyword>
<accession>A0A7Z9BN78</accession>
<name>A0A7Z9BN78_9CYAN</name>
<proteinExistence type="predicted"/>
<dbReference type="AlphaFoldDB" id="A0A7Z9BN78"/>
<dbReference type="Proteomes" id="UP000184550">
    <property type="component" value="Unassembled WGS sequence"/>
</dbReference>
<dbReference type="EMBL" id="CZCU02000136">
    <property type="protein sequence ID" value="VXD18013.1"/>
    <property type="molecule type" value="Genomic_DNA"/>
</dbReference>